<dbReference type="InterPro" id="IPR021957">
    <property type="entry name" value="DUF3574"/>
</dbReference>
<proteinExistence type="predicted"/>
<dbReference type="OrthoDB" id="794286at2"/>
<reference evidence="1 2" key="1">
    <citation type="submission" date="2018-08" db="EMBL/GenBank/DDBJ databases">
        <title>Komagataeibacter sp. AV 382.</title>
        <authorList>
            <person name="Skraban J."/>
            <person name="Trcek J."/>
        </authorList>
    </citation>
    <scope>NUCLEOTIDE SEQUENCE [LARGE SCALE GENOMIC DNA]</scope>
    <source>
        <strain evidence="1 2">AV 382</strain>
    </source>
</reference>
<evidence type="ECO:0000313" key="2">
    <source>
        <dbReference type="Proteomes" id="UP000262371"/>
    </source>
</evidence>
<organism evidence="1 2">
    <name type="scientific">Komagataeibacter melaceti</name>
    <dbReference type="NCBI Taxonomy" id="2766577"/>
    <lineage>
        <taxon>Bacteria</taxon>
        <taxon>Pseudomonadati</taxon>
        <taxon>Pseudomonadota</taxon>
        <taxon>Alphaproteobacteria</taxon>
        <taxon>Acetobacterales</taxon>
        <taxon>Acetobacteraceae</taxon>
        <taxon>Komagataeibacter</taxon>
    </lineage>
</organism>
<evidence type="ECO:0000313" key="1">
    <source>
        <dbReference type="EMBL" id="RFD19033.1"/>
    </source>
</evidence>
<gene>
    <name evidence="1" type="ORF">DY926_13310</name>
</gene>
<protein>
    <submittedName>
        <fullName evidence="1">DUF3574 domain-containing protein</fullName>
    </submittedName>
</protein>
<name>A0A371YXV8_9PROT</name>
<accession>A0A371YXV8</accession>
<keyword evidence="2" id="KW-1185">Reference proteome</keyword>
<dbReference type="EMBL" id="QUWV01000130">
    <property type="protein sequence ID" value="RFD19033.1"/>
    <property type="molecule type" value="Genomic_DNA"/>
</dbReference>
<dbReference type="AlphaFoldDB" id="A0A371YXV8"/>
<dbReference type="RefSeq" id="WP_148707796.1">
    <property type="nucleotide sequence ID" value="NZ_QUWV01000130.1"/>
</dbReference>
<comment type="caution">
    <text evidence="1">The sequence shown here is derived from an EMBL/GenBank/DDBJ whole genome shotgun (WGS) entry which is preliminary data.</text>
</comment>
<dbReference type="Proteomes" id="UP000262371">
    <property type="component" value="Unassembled WGS sequence"/>
</dbReference>
<sequence length="129" mass="14287">ATPPDMALPPAIAAGRCAPWQARPDMRITLFFGQRRPDGRRVRGREWRAFVRDVLTPHFPTGFTVLRGAGQWQDRVSGRVGREPVRIVWISAPPDPALPARINAIRDAYRQRFAQQSVGLSVAAGCGAF</sequence>
<dbReference type="Pfam" id="PF12098">
    <property type="entry name" value="DUF3574"/>
    <property type="match status" value="1"/>
</dbReference>
<feature type="non-terminal residue" evidence="1">
    <location>
        <position position="1"/>
    </location>
</feature>